<name>A0ACC1T5F3_9APHY</name>
<comment type="caution">
    <text evidence="1">The sequence shown here is derived from an EMBL/GenBank/DDBJ whole genome shotgun (WGS) entry which is preliminary data.</text>
</comment>
<dbReference type="Proteomes" id="UP001148662">
    <property type="component" value="Unassembled WGS sequence"/>
</dbReference>
<protein>
    <submittedName>
        <fullName evidence="1">Uncharacterized protein</fullName>
    </submittedName>
</protein>
<sequence>MTFGPVAIFWDYENCSPQHGAGFAVVDNIRQIAHQYGSIKVFKAYLELSEQSSTKSINLRSELQSCGVSLTDCPHNGRKDVADKMMIVDMLTYAIDTPAPATIILISGDRDFVYAVSVLRLRQYHVVVVAPASAHSSLRSRASEVYDWDSPIVSKVSQPAPNPNHPGYTSIDISAGRSWIDGESVAQRPGHHPMQSSGSLSRSVRRHSFRESGVYSPFMNSHTVSPTKTTRSDSGAEPPQGTPLNASYVFPKTSSGSRHVHNADGERGESFAAKHAVRGSITMPLKSLSPAPVDTTLLSPISPATNAGVLVPSEPSGYPIPTEDSASAAGPRADNLNGDSIPISDAIGDAVTSLPVRKNEIVKENCSYAPQATETRPSDPSSTEDPCAIPAVVRPTAPDSPLHEASHTAEFTVVNQASTASYMPRSFSQSKEQTSLGDSPYLQDLPTIALASPPPPVPAAFMHMVEILDNAHREGLPRLLRSHVAVQLTQRNPTIYQEAGVTKFKDYAALAERLGLVELGGLQGTAWIALKRSHC</sequence>
<evidence type="ECO:0000313" key="2">
    <source>
        <dbReference type="Proteomes" id="UP001148662"/>
    </source>
</evidence>
<keyword evidence="2" id="KW-1185">Reference proteome</keyword>
<gene>
    <name evidence="1" type="ORF">NM688_g3604</name>
</gene>
<organism evidence="1 2">
    <name type="scientific">Phlebia brevispora</name>
    <dbReference type="NCBI Taxonomy" id="194682"/>
    <lineage>
        <taxon>Eukaryota</taxon>
        <taxon>Fungi</taxon>
        <taxon>Dikarya</taxon>
        <taxon>Basidiomycota</taxon>
        <taxon>Agaricomycotina</taxon>
        <taxon>Agaricomycetes</taxon>
        <taxon>Polyporales</taxon>
        <taxon>Meruliaceae</taxon>
        <taxon>Phlebia</taxon>
    </lineage>
</organism>
<proteinExistence type="predicted"/>
<accession>A0ACC1T5F3</accession>
<evidence type="ECO:0000313" key="1">
    <source>
        <dbReference type="EMBL" id="KAJ3553458.1"/>
    </source>
</evidence>
<reference evidence="1" key="1">
    <citation type="submission" date="2022-07" db="EMBL/GenBank/DDBJ databases">
        <title>Genome Sequence of Phlebia brevispora.</title>
        <authorList>
            <person name="Buettner E."/>
        </authorList>
    </citation>
    <scope>NUCLEOTIDE SEQUENCE</scope>
    <source>
        <strain evidence="1">MPL23</strain>
    </source>
</reference>
<dbReference type="EMBL" id="JANHOG010000537">
    <property type="protein sequence ID" value="KAJ3553458.1"/>
    <property type="molecule type" value="Genomic_DNA"/>
</dbReference>